<dbReference type="InterPro" id="IPR007492">
    <property type="entry name" value="LytTR_DNA-bd_dom"/>
</dbReference>
<dbReference type="EMBL" id="JABBNU010000005">
    <property type="protein sequence ID" value="NMM48583.1"/>
    <property type="molecule type" value="Genomic_DNA"/>
</dbReference>
<dbReference type="Pfam" id="PF04397">
    <property type="entry name" value="LytTR"/>
    <property type="match status" value="1"/>
</dbReference>
<dbReference type="GO" id="GO:0003677">
    <property type="term" value="F:DNA binding"/>
    <property type="evidence" value="ECO:0007669"/>
    <property type="project" value="InterPro"/>
</dbReference>
<dbReference type="PANTHER" id="PTHR37299">
    <property type="entry name" value="TRANSCRIPTIONAL REGULATOR-RELATED"/>
    <property type="match status" value="1"/>
</dbReference>
<dbReference type="Proteomes" id="UP000559010">
    <property type="component" value="Unassembled WGS sequence"/>
</dbReference>
<evidence type="ECO:0000256" key="1">
    <source>
        <dbReference type="PROSITE-ProRule" id="PRU00169"/>
    </source>
</evidence>
<dbReference type="Pfam" id="PF00072">
    <property type="entry name" value="Response_reg"/>
    <property type="match status" value="1"/>
</dbReference>
<name>A0A848IVR8_9BACT</name>
<comment type="caution">
    <text evidence="4">The sequence shown here is derived from an EMBL/GenBank/DDBJ whole genome shotgun (WGS) entry which is preliminary data.</text>
</comment>
<feature type="domain" description="HTH LytTR-type" evidence="3">
    <location>
        <begin position="145"/>
        <end position="252"/>
    </location>
</feature>
<dbReference type="InterPro" id="IPR011006">
    <property type="entry name" value="CheY-like_superfamily"/>
</dbReference>
<dbReference type="SMART" id="SM00850">
    <property type="entry name" value="LytTR"/>
    <property type="match status" value="1"/>
</dbReference>
<dbReference type="Gene3D" id="3.40.50.2300">
    <property type="match status" value="1"/>
</dbReference>
<dbReference type="Gene3D" id="2.40.50.1020">
    <property type="entry name" value="LytTr DNA-binding domain"/>
    <property type="match status" value="1"/>
</dbReference>
<dbReference type="PROSITE" id="PS50110">
    <property type="entry name" value="RESPONSE_REGULATORY"/>
    <property type="match status" value="1"/>
</dbReference>
<organism evidence="4 5">
    <name type="scientific">Marinigracilibium pacificum</name>
    <dbReference type="NCBI Taxonomy" id="2729599"/>
    <lineage>
        <taxon>Bacteria</taxon>
        <taxon>Pseudomonadati</taxon>
        <taxon>Bacteroidota</taxon>
        <taxon>Cytophagia</taxon>
        <taxon>Cytophagales</taxon>
        <taxon>Flammeovirgaceae</taxon>
        <taxon>Marinigracilibium</taxon>
    </lineage>
</organism>
<keyword evidence="5" id="KW-1185">Reference proteome</keyword>
<proteinExistence type="predicted"/>
<dbReference type="FunFam" id="3.40.50.2300:FF:000361">
    <property type="entry name" value="Two-component system response regulator"/>
    <property type="match status" value="1"/>
</dbReference>
<evidence type="ECO:0000259" key="2">
    <source>
        <dbReference type="PROSITE" id="PS50110"/>
    </source>
</evidence>
<evidence type="ECO:0000313" key="4">
    <source>
        <dbReference type="EMBL" id="NMM48583.1"/>
    </source>
</evidence>
<accession>A0A848IVR8</accession>
<evidence type="ECO:0000313" key="5">
    <source>
        <dbReference type="Proteomes" id="UP000559010"/>
    </source>
</evidence>
<sequence>MNVIIIEDEKPAAKRLENLLVSINPDIRVLEKLTSVKDAVEFLQNGNNYDVIFLDIQLSDGLSFEIFDHIKVNTPIIFTTAYNEYALKAFEVNSIDYLLKPIDEDDIEKALNKLEGLKSSFQGSQNIPDIAATMRKLTKSYKNRFLIKIGEHYKSVAVSDIEYFYSKEKATFCNTNDNKNLLLDHSLESLESMLDPDIFFRVNRKFIIRLSSIQDIIIYSNSRLKLIIRNHPDEEIIVSREKVNTFKSILDQ</sequence>
<dbReference type="RefSeq" id="WP_169680659.1">
    <property type="nucleotide sequence ID" value="NZ_JABBNU010000005.1"/>
</dbReference>
<keyword evidence="1" id="KW-0597">Phosphoprotein</keyword>
<feature type="modified residue" description="4-aspartylphosphate" evidence="1">
    <location>
        <position position="55"/>
    </location>
</feature>
<feature type="domain" description="Response regulatory" evidence="2">
    <location>
        <begin position="2"/>
        <end position="115"/>
    </location>
</feature>
<dbReference type="InterPro" id="IPR046947">
    <property type="entry name" value="LytR-like"/>
</dbReference>
<protein>
    <submittedName>
        <fullName evidence="4">Response regulator transcription factor</fullName>
    </submittedName>
</protein>
<dbReference type="SMART" id="SM00448">
    <property type="entry name" value="REC"/>
    <property type="match status" value="1"/>
</dbReference>
<dbReference type="PANTHER" id="PTHR37299:SF1">
    <property type="entry name" value="STAGE 0 SPORULATION PROTEIN A HOMOLOG"/>
    <property type="match status" value="1"/>
</dbReference>
<evidence type="ECO:0000259" key="3">
    <source>
        <dbReference type="PROSITE" id="PS50930"/>
    </source>
</evidence>
<dbReference type="GO" id="GO:0000156">
    <property type="term" value="F:phosphorelay response regulator activity"/>
    <property type="evidence" value="ECO:0007669"/>
    <property type="project" value="InterPro"/>
</dbReference>
<dbReference type="SUPFAM" id="SSF52172">
    <property type="entry name" value="CheY-like"/>
    <property type="match status" value="1"/>
</dbReference>
<gene>
    <name evidence="4" type="ORF">HH304_09245</name>
</gene>
<dbReference type="InterPro" id="IPR001789">
    <property type="entry name" value="Sig_transdc_resp-reg_receiver"/>
</dbReference>
<dbReference type="AlphaFoldDB" id="A0A848IVR8"/>
<reference evidence="4 5" key="1">
    <citation type="submission" date="2020-04" db="EMBL/GenBank/DDBJ databases">
        <title>Flammeovirgaceae bacterium KN852 isolated from deep sea.</title>
        <authorList>
            <person name="Zhang D.-C."/>
        </authorList>
    </citation>
    <scope>NUCLEOTIDE SEQUENCE [LARGE SCALE GENOMIC DNA]</scope>
    <source>
        <strain evidence="4 5">KN852</strain>
    </source>
</reference>
<dbReference type="PROSITE" id="PS50930">
    <property type="entry name" value="HTH_LYTTR"/>
    <property type="match status" value="1"/>
</dbReference>